<sequence>MGSFMPNNKEELLSLWNRICSQVYKTSSYAELFACSYLCRSSNHLDKETVERNLEIIDRHKFFFQPLEDGISYAVVLSITKLFEKDEKKKERLSLFNLISEAKKFHITCGDPEKDLSEENKETLKKLRIARNNFFAHGNKQFDKVVIPSRNQIFDLLKDITVFLNSIGMQFKYDGLLENSHQYAWKDGFAENIKKDFQLVLDNLYRGERARITEIEIEYSEKLSLT</sequence>
<accession>A0A1G2A6Q9</accession>
<comment type="caution">
    <text evidence="2">The sequence shown here is derived from an EMBL/GenBank/DDBJ whole genome shotgun (WGS) entry which is preliminary data.</text>
</comment>
<evidence type="ECO:0000313" key="2">
    <source>
        <dbReference type="EMBL" id="OGY72568.1"/>
    </source>
</evidence>
<feature type="domain" description="HEPN AbiU2-like" evidence="1">
    <location>
        <begin position="63"/>
        <end position="174"/>
    </location>
</feature>
<dbReference type="EMBL" id="MHJU01000029">
    <property type="protein sequence ID" value="OGY72568.1"/>
    <property type="molecule type" value="Genomic_DNA"/>
</dbReference>
<dbReference type="AlphaFoldDB" id="A0A1G2A6Q9"/>
<gene>
    <name evidence="2" type="ORF">A3H61_01875</name>
</gene>
<evidence type="ECO:0000313" key="3">
    <source>
        <dbReference type="Proteomes" id="UP000178315"/>
    </source>
</evidence>
<organism evidence="2 3">
    <name type="scientific">Candidatus Jacksonbacteria bacterium RIFCSPLOWO2_02_FULL_44_20</name>
    <dbReference type="NCBI Taxonomy" id="1798460"/>
    <lineage>
        <taxon>Bacteria</taxon>
        <taxon>Candidatus Jacksoniibacteriota</taxon>
    </lineage>
</organism>
<name>A0A1G2A6Q9_9BACT</name>
<dbReference type="Proteomes" id="UP000178315">
    <property type="component" value="Unassembled WGS sequence"/>
</dbReference>
<dbReference type="InterPro" id="IPR040704">
    <property type="entry name" value="HEPN_AbiU2"/>
</dbReference>
<dbReference type="Pfam" id="PF18734">
    <property type="entry name" value="HEPN_AbiU2"/>
    <property type="match status" value="1"/>
</dbReference>
<protein>
    <recommendedName>
        <fullName evidence="1">HEPN AbiU2-like domain-containing protein</fullName>
    </recommendedName>
</protein>
<reference evidence="2 3" key="1">
    <citation type="journal article" date="2016" name="Nat. Commun.">
        <title>Thousands of microbial genomes shed light on interconnected biogeochemical processes in an aquifer system.</title>
        <authorList>
            <person name="Anantharaman K."/>
            <person name="Brown C.T."/>
            <person name="Hug L.A."/>
            <person name="Sharon I."/>
            <person name="Castelle C.J."/>
            <person name="Probst A.J."/>
            <person name="Thomas B.C."/>
            <person name="Singh A."/>
            <person name="Wilkins M.J."/>
            <person name="Karaoz U."/>
            <person name="Brodie E.L."/>
            <person name="Williams K.H."/>
            <person name="Hubbard S.S."/>
            <person name="Banfield J.F."/>
        </authorList>
    </citation>
    <scope>NUCLEOTIDE SEQUENCE [LARGE SCALE GENOMIC DNA]</scope>
</reference>
<evidence type="ECO:0000259" key="1">
    <source>
        <dbReference type="Pfam" id="PF18734"/>
    </source>
</evidence>
<proteinExistence type="predicted"/>